<dbReference type="OMA" id="QMLGTFN"/>
<protein>
    <submittedName>
        <fullName evidence="8">GDSL esterase/lipase</fullName>
    </submittedName>
</protein>
<dbReference type="STRING" id="1590841.A0A2R6Q1B2"/>
<dbReference type="Proteomes" id="UP000241394">
    <property type="component" value="Chromosome LG21"/>
</dbReference>
<dbReference type="FunCoup" id="A0A2R6Q1B2">
    <property type="interactions" value="145"/>
</dbReference>
<keyword evidence="7" id="KW-0443">Lipid metabolism</keyword>
<evidence type="ECO:0000256" key="7">
    <source>
        <dbReference type="ARBA" id="ARBA00023098"/>
    </source>
</evidence>
<evidence type="ECO:0000256" key="3">
    <source>
        <dbReference type="ARBA" id="ARBA00022525"/>
    </source>
</evidence>
<evidence type="ECO:0000256" key="1">
    <source>
        <dbReference type="ARBA" id="ARBA00004613"/>
    </source>
</evidence>
<dbReference type="EMBL" id="NKQK01000021">
    <property type="protein sequence ID" value="PSS00188.1"/>
    <property type="molecule type" value="Genomic_DNA"/>
</dbReference>
<keyword evidence="4" id="KW-0732">Signal</keyword>
<evidence type="ECO:0000256" key="6">
    <source>
        <dbReference type="ARBA" id="ARBA00022963"/>
    </source>
</evidence>
<keyword evidence="9" id="KW-1185">Reference proteome</keyword>
<dbReference type="GO" id="GO:0016788">
    <property type="term" value="F:hydrolase activity, acting on ester bonds"/>
    <property type="evidence" value="ECO:0007669"/>
    <property type="project" value="InterPro"/>
</dbReference>
<gene>
    <name evidence="8" type="ORF">CEY00_Acc24157</name>
</gene>
<dbReference type="SUPFAM" id="SSF52266">
    <property type="entry name" value="SGNH hydrolase"/>
    <property type="match status" value="1"/>
</dbReference>
<comment type="caution">
    <text evidence="8">The sequence shown here is derived from an EMBL/GenBank/DDBJ whole genome shotgun (WGS) entry which is preliminary data.</text>
</comment>
<name>A0A2R6Q1B2_ACTCC</name>
<dbReference type="InterPro" id="IPR036514">
    <property type="entry name" value="SGNH_hydro_sf"/>
</dbReference>
<dbReference type="InterPro" id="IPR035669">
    <property type="entry name" value="SGNH_plant_lipase-like"/>
</dbReference>
<comment type="similarity">
    <text evidence="2">Belongs to the 'GDSL' lipolytic enzyme family.</text>
</comment>
<dbReference type="Pfam" id="PF00657">
    <property type="entry name" value="Lipase_GDSL"/>
    <property type="match status" value="1"/>
</dbReference>
<reference evidence="9" key="2">
    <citation type="journal article" date="2018" name="BMC Genomics">
        <title>A manually annotated Actinidia chinensis var. chinensis (kiwifruit) genome highlights the challenges associated with draft genomes and gene prediction in plants.</title>
        <authorList>
            <person name="Pilkington S.M."/>
            <person name="Crowhurst R."/>
            <person name="Hilario E."/>
            <person name="Nardozza S."/>
            <person name="Fraser L."/>
            <person name="Peng Y."/>
            <person name="Gunaseelan K."/>
            <person name="Simpson R."/>
            <person name="Tahir J."/>
            <person name="Deroles S.C."/>
            <person name="Templeton K."/>
            <person name="Luo Z."/>
            <person name="Davy M."/>
            <person name="Cheng C."/>
            <person name="McNeilage M."/>
            <person name="Scaglione D."/>
            <person name="Liu Y."/>
            <person name="Zhang Q."/>
            <person name="Datson P."/>
            <person name="De Silva N."/>
            <person name="Gardiner S.E."/>
            <person name="Bassett H."/>
            <person name="Chagne D."/>
            <person name="McCallum J."/>
            <person name="Dzierzon H."/>
            <person name="Deng C."/>
            <person name="Wang Y.Y."/>
            <person name="Barron L."/>
            <person name="Manako K."/>
            <person name="Bowen J."/>
            <person name="Foster T.M."/>
            <person name="Erridge Z.A."/>
            <person name="Tiffin H."/>
            <person name="Waite C.N."/>
            <person name="Davies K.M."/>
            <person name="Grierson E.P."/>
            <person name="Laing W.A."/>
            <person name="Kirk R."/>
            <person name="Chen X."/>
            <person name="Wood M."/>
            <person name="Montefiori M."/>
            <person name="Brummell D.A."/>
            <person name="Schwinn K.E."/>
            <person name="Catanach A."/>
            <person name="Fullerton C."/>
            <person name="Li D."/>
            <person name="Meiyalaghan S."/>
            <person name="Nieuwenhuizen N."/>
            <person name="Read N."/>
            <person name="Prakash R."/>
            <person name="Hunter D."/>
            <person name="Zhang H."/>
            <person name="McKenzie M."/>
            <person name="Knabel M."/>
            <person name="Harris A."/>
            <person name="Allan A.C."/>
            <person name="Gleave A."/>
            <person name="Chen A."/>
            <person name="Janssen B.J."/>
            <person name="Plunkett B."/>
            <person name="Ampomah-Dwamena C."/>
            <person name="Voogd C."/>
            <person name="Leif D."/>
            <person name="Lafferty D."/>
            <person name="Souleyre E.J.F."/>
            <person name="Varkonyi-Gasic E."/>
            <person name="Gambi F."/>
            <person name="Hanley J."/>
            <person name="Yao J.L."/>
            <person name="Cheung J."/>
            <person name="David K.M."/>
            <person name="Warren B."/>
            <person name="Marsh K."/>
            <person name="Snowden K.C."/>
            <person name="Lin-Wang K."/>
            <person name="Brian L."/>
            <person name="Martinez-Sanchez M."/>
            <person name="Wang M."/>
            <person name="Ileperuma N."/>
            <person name="Macnee N."/>
            <person name="Campin R."/>
            <person name="McAtee P."/>
            <person name="Drummond R.S.M."/>
            <person name="Espley R.V."/>
            <person name="Ireland H.S."/>
            <person name="Wu R."/>
            <person name="Atkinson R.G."/>
            <person name="Karunairetnam S."/>
            <person name="Bulley S."/>
            <person name="Chunkath S."/>
            <person name="Hanley Z."/>
            <person name="Storey R."/>
            <person name="Thrimawithana A.H."/>
            <person name="Thomson S."/>
            <person name="David C."/>
            <person name="Testolin R."/>
            <person name="Huang H."/>
            <person name="Hellens R.P."/>
            <person name="Schaffer R.J."/>
        </authorList>
    </citation>
    <scope>NUCLEOTIDE SEQUENCE [LARGE SCALE GENOMIC DNA]</scope>
    <source>
        <strain evidence="9">cv. Red5</strain>
    </source>
</reference>
<evidence type="ECO:0000313" key="8">
    <source>
        <dbReference type="EMBL" id="PSS00188.1"/>
    </source>
</evidence>
<dbReference type="GO" id="GO:0016042">
    <property type="term" value="P:lipid catabolic process"/>
    <property type="evidence" value="ECO:0007669"/>
    <property type="project" value="UniProtKB-KW"/>
</dbReference>
<sequence>MLVFLRKERTELIMHMVIKVMRLLMAVVMVVMLQCSKGVFGSQFGAMWVFGDSLVDDGNNNYLNSIAKSNYYPYGCDLSSGPTGRFSNGKTFVDFLGEKLGLASPPPFADRATSGSRILGGVNYASAAAGILDDTGRHYGDRYSLSQQVVNFEMTVSQLRTMMSADNLSQYLSRSLALMVFGSNDYLNNYLMPSIYPSSYNYNPSDFANLLLNRYARQIVALYSIGLRKFVLAGVGPLGCIPNQLATGQAPAGRCVDYVNQMLGSFNEGLRSLVNILNNGTHPGAIFVYGNTYAIFGDILNNPAAYGFNVVDRGCCGIGKNQGQITCLPFAIPCSNRNQYVFWDAFHPTHAANAILAQRAYAGSPNDCYPINVQQMSLLNS</sequence>
<keyword evidence="5" id="KW-0378">Hydrolase</keyword>
<dbReference type="InterPro" id="IPR001087">
    <property type="entry name" value="GDSL"/>
</dbReference>
<keyword evidence="3" id="KW-0964">Secreted</keyword>
<evidence type="ECO:0000256" key="2">
    <source>
        <dbReference type="ARBA" id="ARBA00008668"/>
    </source>
</evidence>
<dbReference type="PANTHER" id="PTHR45650">
    <property type="entry name" value="GDSL-LIKE LIPASE/ACYLHYDROLASE-RELATED"/>
    <property type="match status" value="1"/>
</dbReference>
<keyword evidence="6" id="KW-0442">Lipid degradation</keyword>
<dbReference type="Gramene" id="PSS00188">
    <property type="protein sequence ID" value="PSS00188"/>
    <property type="gene ID" value="CEY00_Acc24157"/>
</dbReference>
<accession>A0A2R6Q1B2</accession>
<comment type="subcellular location">
    <subcellularLocation>
        <location evidence="1">Secreted</location>
    </subcellularLocation>
</comment>
<dbReference type="AlphaFoldDB" id="A0A2R6Q1B2"/>
<proteinExistence type="inferred from homology"/>
<dbReference type="OrthoDB" id="1600564at2759"/>
<evidence type="ECO:0000256" key="4">
    <source>
        <dbReference type="ARBA" id="ARBA00022729"/>
    </source>
</evidence>
<dbReference type="Gene3D" id="3.40.50.1110">
    <property type="entry name" value="SGNH hydrolase"/>
    <property type="match status" value="1"/>
</dbReference>
<dbReference type="InterPro" id="IPR051238">
    <property type="entry name" value="GDSL_esterase/lipase"/>
</dbReference>
<evidence type="ECO:0000256" key="5">
    <source>
        <dbReference type="ARBA" id="ARBA00022801"/>
    </source>
</evidence>
<dbReference type="CDD" id="cd01837">
    <property type="entry name" value="SGNH_plant_lipase_like"/>
    <property type="match status" value="1"/>
</dbReference>
<dbReference type="GO" id="GO:0005576">
    <property type="term" value="C:extracellular region"/>
    <property type="evidence" value="ECO:0007669"/>
    <property type="project" value="UniProtKB-SubCell"/>
</dbReference>
<dbReference type="PANTHER" id="PTHR45650:SF8">
    <property type="entry name" value="GDSL ESTERASE_LIPASE"/>
    <property type="match status" value="1"/>
</dbReference>
<reference evidence="8 9" key="1">
    <citation type="submission" date="2017-07" db="EMBL/GenBank/DDBJ databases">
        <title>An improved, manually edited Actinidia chinensis var. chinensis (kiwifruit) genome highlights the challenges associated with draft genomes and gene prediction in plants.</title>
        <authorList>
            <person name="Pilkington S."/>
            <person name="Crowhurst R."/>
            <person name="Hilario E."/>
            <person name="Nardozza S."/>
            <person name="Fraser L."/>
            <person name="Peng Y."/>
            <person name="Gunaseelan K."/>
            <person name="Simpson R."/>
            <person name="Tahir J."/>
            <person name="Deroles S."/>
            <person name="Templeton K."/>
            <person name="Luo Z."/>
            <person name="Davy M."/>
            <person name="Cheng C."/>
            <person name="Mcneilage M."/>
            <person name="Scaglione D."/>
            <person name="Liu Y."/>
            <person name="Zhang Q."/>
            <person name="Datson P."/>
            <person name="De Silva N."/>
            <person name="Gardiner S."/>
            <person name="Bassett H."/>
            <person name="Chagne D."/>
            <person name="Mccallum J."/>
            <person name="Dzierzon H."/>
            <person name="Deng C."/>
            <person name="Wang Y.-Y."/>
            <person name="Barron N."/>
            <person name="Manako K."/>
            <person name="Bowen J."/>
            <person name="Foster T."/>
            <person name="Erridge Z."/>
            <person name="Tiffin H."/>
            <person name="Waite C."/>
            <person name="Davies K."/>
            <person name="Grierson E."/>
            <person name="Laing W."/>
            <person name="Kirk R."/>
            <person name="Chen X."/>
            <person name="Wood M."/>
            <person name="Montefiori M."/>
            <person name="Brummell D."/>
            <person name="Schwinn K."/>
            <person name="Catanach A."/>
            <person name="Fullerton C."/>
            <person name="Li D."/>
            <person name="Meiyalaghan S."/>
            <person name="Nieuwenhuizen N."/>
            <person name="Read N."/>
            <person name="Prakash R."/>
            <person name="Hunter D."/>
            <person name="Zhang H."/>
            <person name="Mckenzie M."/>
            <person name="Knabel M."/>
            <person name="Harris A."/>
            <person name="Allan A."/>
            <person name="Chen A."/>
            <person name="Janssen B."/>
            <person name="Plunkett B."/>
            <person name="Dwamena C."/>
            <person name="Voogd C."/>
            <person name="Leif D."/>
            <person name="Lafferty D."/>
            <person name="Souleyre E."/>
            <person name="Varkonyi-Gasic E."/>
            <person name="Gambi F."/>
            <person name="Hanley J."/>
            <person name="Yao J.-L."/>
            <person name="Cheung J."/>
            <person name="David K."/>
            <person name="Warren B."/>
            <person name="Marsh K."/>
            <person name="Snowden K."/>
            <person name="Lin-Wang K."/>
            <person name="Brian L."/>
            <person name="Martinez-Sanchez M."/>
            <person name="Wang M."/>
            <person name="Ileperuma N."/>
            <person name="Macnee N."/>
            <person name="Campin R."/>
            <person name="Mcatee P."/>
            <person name="Drummond R."/>
            <person name="Espley R."/>
            <person name="Ireland H."/>
            <person name="Wu R."/>
            <person name="Atkinson R."/>
            <person name="Karunairetnam S."/>
            <person name="Bulley S."/>
            <person name="Chunkath S."/>
            <person name="Hanley Z."/>
            <person name="Storey R."/>
            <person name="Thrimawithana A."/>
            <person name="Thomson S."/>
            <person name="David C."/>
            <person name="Testolin R."/>
        </authorList>
    </citation>
    <scope>NUCLEOTIDE SEQUENCE [LARGE SCALE GENOMIC DNA]</scope>
    <source>
        <strain evidence="9">cv. Red5</strain>
        <tissue evidence="8">Young leaf</tissue>
    </source>
</reference>
<dbReference type="InParanoid" id="A0A2R6Q1B2"/>
<organism evidence="8 9">
    <name type="scientific">Actinidia chinensis var. chinensis</name>
    <name type="common">Chinese soft-hair kiwi</name>
    <dbReference type="NCBI Taxonomy" id="1590841"/>
    <lineage>
        <taxon>Eukaryota</taxon>
        <taxon>Viridiplantae</taxon>
        <taxon>Streptophyta</taxon>
        <taxon>Embryophyta</taxon>
        <taxon>Tracheophyta</taxon>
        <taxon>Spermatophyta</taxon>
        <taxon>Magnoliopsida</taxon>
        <taxon>eudicotyledons</taxon>
        <taxon>Gunneridae</taxon>
        <taxon>Pentapetalae</taxon>
        <taxon>asterids</taxon>
        <taxon>Ericales</taxon>
        <taxon>Actinidiaceae</taxon>
        <taxon>Actinidia</taxon>
    </lineage>
</organism>
<evidence type="ECO:0000313" key="9">
    <source>
        <dbReference type="Proteomes" id="UP000241394"/>
    </source>
</evidence>